<evidence type="ECO:0000256" key="1">
    <source>
        <dbReference type="SAM" id="Phobius"/>
    </source>
</evidence>
<proteinExistence type="predicted"/>
<comment type="caution">
    <text evidence="2">The sequence shown here is derived from an EMBL/GenBank/DDBJ whole genome shotgun (WGS) entry which is preliminary data.</text>
</comment>
<gene>
    <name evidence="2" type="ORF">GCM10009838_05940</name>
</gene>
<dbReference type="InterPro" id="IPR021443">
    <property type="entry name" value="DUF3093"/>
</dbReference>
<accession>A0ABN2QJ97</accession>
<keyword evidence="1" id="KW-1133">Transmembrane helix</keyword>
<keyword evidence="1" id="KW-0812">Transmembrane</keyword>
<dbReference type="Pfam" id="PF11292">
    <property type="entry name" value="DUF3093"/>
    <property type="match status" value="1"/>
</dbReference>
<feature type="transmembrane region" description="Helical" evidence="1">
    <location>
        <begin position="37"/>
        <end position="55"/>
    </location>
</feature>
<protein>
    <submittedName>
        <fullName evidence="2">DUF3093 domain-containing protein</fullName>
    </submittedName>
</protein>
<evidence type="ECO:0000313" key="3">
    <source>
        <dbReference type="Proteomes" id="UP001499854"/>
    </source>
</evidence>
<evidence type="ECO:0000313" key="2">
    <source>
        <dbReference type="EMBL" id="GAA1953449.1"/>
    </source>
</evidence>
<organism evidence="2 3">
    <name type="scientific">Catenulispora subtropica</name>
    <dbReference type="NCBI Taxonomy" id="450798"/>
    <lineage>
        <taxon>Bacteria</taxon>
        <taxon>Bacillati</taxon>
        <taxon>Actinomycetota</taxon>
        <taxon>Actinomycetes</taxon>
        <taxon>Catenulisporales</taxon>
        <taxon>Catenulisporaceae</taxon>
        <taxon>Catenulispora</taxon>
    </lineage>
</organism>
<dbReference type="Proteomes" id="UP001499854">
    <property type="component" value="Unassembled WGS sequence"/>
</dbReference>
<dbReference type="EMBL" id="BAAAQM010000002">
    <property type="protein sequence ID" value="GAA1953449.1"/>
    <property type="molecule type" value="Genomic_DNA"/>
</dbReference>
<feature type="transmembrane region" description="Helical" evidence="1">
    <location>
        <begin position="61"/>
        <end position="81"/>
    </location>
</feature>
<keyword evidence="1" id="KW-0472">Membrane</keyword>
<name>A0ABN2QJ97_9ACTN</name>
<keyword evidence="3" id="KW-1185">Reference proteome</keyword>
<reference evidence="2 3" key="1">
    <citation type="journal article" date="2019" name="Int. J. Syst. Evol. Microbiol.">
        <title>The Global Catalogue of Microorganisms (GCM) 10K type strain sequencing project: providing services to taxonomists for standard genome sequencing and annotation.</title>
        <authorList>
            <consortium name="The Broad Institute Genomics Platform"/>
            <consortium name="The Broad Institute Genome Sequencing Center for Infectious Disease"/>
            <person name="Wu L."/>
            <person name="Ma J."/>
        </authorList>
    </citation>
    <scope>NUCLEOTIDE SEQUENCE [LARGE SCALE GENOMIC DNA]</scope>
    <source>
        <strain evidence="2 3">JCM 16013</strain>
    </source>
</reference>
<sequence length="170" mass="17810">MSAGLPGAGSGGKRMWQIVGMEGKDSGTYEERLTAPVGWWAIALLAGVMAGLIFLRASPVAAIVAAIATAVGAAALVVAYGRVGVRIRDGYLEAGAARLPLTALGAATALDAEAARRLRTTEADARAFMMLRGYVRTAVRVEVVDPEDPTPYLYLSTRRPEKLAGALQPR</sequence>